<proteinExistence type="predicted"/>
<protein>
    <submittedName>
        <fullName evidence="1">Uncharacterized protein</fullName>
    </submittedName>
</protein>
<dbReference type="Proteomes" id="UP001583177">
    <property type="component" value="Unassembled WGS sequence"/>
</dbReference>
<dbReference type="Gene3D" id="1.20.1290.10">
    <property type="entry name" value="AhpD-like"/>
    <property type="match status" value="1"/>
</dbReference>
<dbReference type="PANTHER" id="PTHR28180">
    <property type="entry name" value="CONSERVED MITOCHONDRIAL PROTEIN-RELATED"/>
    <property type="match status" value="1"/>
</dbReference>
<dbReference type="EMBL" id="JAWRVE010000136">
    <property type="protein sequence ID" value="KAL1854820.1"/>
    <property type="molecule type" value="Genomic_DNA"/>
</dbReference>
<organism evidence="1 2">
    <name type="scientific">Diaporthe australafricana</name>
    <dbReference type="NCBI Taxonomy" id="127596"/>
    <lineage>
        <taxon>Eukaryota</taxon>
        <taxon>Fungi</taxon>
        <taxon>Dikarya</taxon>
        <taxon>Ascomycota</taxon>
        <taxon>Pezizomycotina</taxon>
        <taxon>Sordariomycetes</taxon>
        <taxon>Sordariomycetidae</taxon>
        <taxon>Diaporthales</taxon>
        <taxon>Diaporthaceae</taxon>
        <taxon>Diaporthe</taxon>
    </lineage>
</organism>
<gene>
    <name evidence="1" type="ORF">Daus18300_011336</name>
</gene>
<keyword evidence="2" id="KW-1185">Reference proteome</keyword>
<dbReference type="InterPro" id="IPR052999">
    <property type="entry name" value="PTS1_Protein"/>
</dbReference>
<sequence length="159" mass="17693">MVTLALTPGFLEKVEALDSNDAKIRWYYCVIVNLAALNYPELIPTIYAHMSDHVMREMSQEQQFQAARKLREALIKACGIIGAAKAGTAIRLLCKSIPSELRDDSAPRAAETQEDASKRGHAFHKRIYGRNPEFDPNATVEASPDYAFVVRGMAPRTRG</sequence>
<evidence type="ECO:0000313" key="2">
    <source>
        <dbReference type="Proteomes" id="UP001583177"/>
    </source>
</evidence>
<accession>A0ABR3W778</accession>
<dbReference type="InterPro" id="IPR029032">
    <property type="entry name" value="AhpD-like"/>
</dbReference>
<evidence type="ECO:0000313" key="1">
    <source>
        <dbReference type="EMBL" id="KAL1854820.1"/>
    </source>
</evidence>
<comment type="caution">
    <text evidence="1">The sequence shown here is derived from an EMBL/GenBank/DDBJ whole genome shotgun (WGS) entry which is preliminary data.</text>
</comment>
<name>A0ABR3W778_9PEZI</name>
<reference evidence="1 2" key="1">
    <citation type="journal article" date="2024" name="IMA Fungus">
        <title>IMA Genome - F19 : A genome assembly and annotation guide to empower mycologists, including annotated draft genome sequences of Ceratocystis pirilliformis, Diaporthe australafricana, Fusarium ophioides, Paecilomyces lecythidis, and Sporothrix stenoceras.</title>
        <authorList>
            <person name="Aylward J."/>
            <person name="Wilson A.M."/>
            <person name="Visagie C.M."/>
            <person name="Spraker J."/>
            <person name="Barnes I."/>
            <person name="Buitendag C."/>
            <person name="Ceriani C."/>
            <person name="Del Mar Angel L."/>
            <person name="du Plessis D."/>
            <person name="Fuchs T."/>
            <person name="Gasser K."/>
            <person name="Kramer D."/>
            <person name="Li W."/>
            <person name="Munsamy K."/>
            <person name="Piso A."/>
            <person name="Price J.L."/>
            <person name="Sonnekus B."/>
            <person name="Thomas C."/>
            <person name="van der Nest A."/>
            <person name="van Dijk A."/>
            <person name="van Heerden A."/>
            <person name="van Vuuren N."/>
            <person name="Yilmaz N."/>
            <person name="Duong T.A."/>
            <person name="van der Merwe N.A."/>
            <person name="Wingfield M.J."/>
            <person name="Wingfield B.D."/>
        </authorList>
    </citation>
    <scope>NUCLEOTIDE SEQUENCE [LARGE SCALE GENOMIC DNA]</scope>
    <source>
        <strain evidence="1 2">CMW 18300</strain>
    </source>
</reference>